<dbReference type="Proteomes" id="UP001364890">
    <property type="component" value="Unassembled WGS sequence"/>
</dbReference>
<name>A0ABU8FA49_9BACI</name>
<comment type="caution">
    <text evidence="1">The sequence shown here is derived from an EMBL/GenBank/DDBJ whole genome shotgun (WGS) entry which is preliminary data.</text>
</comment>
<dbReference type="GO" id="GO:0016301">
    <property type="term" value="F:kinase activity"/>
    <property type="evidence" value="ECO:0007669"/>
    <property type="project" value="UniProtKB-KW"/>
</dbReference>
<dbReference type="PANTHER" id="PTHR40050:SF1">
    <property type="entry name" value="INNER SPORE COAT PROTEIN H"/>
    <property type="match status" value="1"/>
</dbReference>
<sequence>MSYQIPSYFLIIEEDELNRLRKNLNSDDTVPSKLKVEKITYDIKIAYRGAYTRKFRKRSYTINFKDEEKFYGARKIHLNAEYRDPSLIRNKLSLDFFQDLGVLSPDSQHINLYRNRDLKGVYLQLESVDDLFLARRNLPSGPIYYGINNDANFSFTRDEKPKESLMSGYLQAYGKPSDDDYLHKLITTINTTPESKFLDAVSQQLDMDKYLNWLIGAICTMNNDGFTHNYALYRNSETGLFEKLPWDYDATWGRKVSGGIMEHTYVPIEGKKGNHLLYLLFKLSEFRKLYKKKLEETLETKFTIKYMEPKVLSLHQSVRPHLLLDPYKNRKIEIFDHEPDIIFQFIKDRRNYLQRKLMDF</sequence>
<dbReference type="InterPro" id="IPR014867">
    <property type="entry name" value="Spore_coat_CotH_CotH2/3/7"/>
</dbReference>
<keyword evidence="1" id="KW-0808">Transferase</keyword>
<dbReference type="PANTHER" id="PTHR40050">
    <property type="entry name" value="INNER SPORE COAT PROTEIN H"/>
    <property type="match status" value="1"/>
</dbReference>
<evidence type="ECO:0000313" key="2">
    <source>
        <dbReference type="Proteomes" id="UP001364890"/>
    </source>
</evidence>
<proteinExistence type="predicted"/>
<keyword evidence="1" id="KW-0418">Kinase</keyword>
<keyword evidence="2" id="KW-1185">Reference proteome</keyword>
<dbReference type="EMBL" id="JBAWSY010000030">
    <property type="protein sequence ID" value="MEI4771860.1"/>
    <property type="molecule type" value="Genomic_DNA"/>
</dbReference>
<dbReference type="RefSeq" id="WP_336499408.1">
    <property type="nucleotide sequence ID" value="NZ_JBAWSY010000030.1"/>
</dbReference>
<dbReference type="Pfam" id="PF08757">
    <property type="entry name" value="CotH"/>
    <property type="match status" value="1"/>
</dbReference>
<reference evidence="1 2" key="1">
    <citation type="submission" date="2024-01" db="EMBL/GenBank/DDBJ databases">
        <title>Seven novel Bacillus-like species.</title>
        <authorList>
            <person name="Liu G."/>
        </authorList>
    </citation>
    <scope>NUCLEOTIDE SEQUENCE [LARGE SCALE GENOMIC DNA]</scope>
    <source>
        <strain evidence="1 2">FJAT-51614</strain>
    </source>
</reference>
<evidence type="ECO:0000313" key="1">
    <source>
        <dbReference type="EMBL" id="MEI4771860.1"/>
    </source>
</evidence>
<accession>A0ABU8FA49</accession>
<gene>
    <name evidence="1" type="ORF">WAX74_19850</name>
</gene>
<protein>
    <submittedName>
        <fullName evidence="1">CotH kinase family protein</fullName>
    </submittedName>
</protein>
<organism evidence="1 2">
    <name type="scientific">Psychrobacillus mangrovi</name>
    <dbReference type="NCBI Taxonomy" id="3117745"/>
    <lineage>
        <taxon>Bacteria</taxon>
        <taxon>Bacillati</taxon>
        <taxon>Bacillota</taxon>
        <taxon>Bacilli</taxon>
        <taxon>Bacillales</taxon>
        <taxon>Bacillaceae</taxon>
        <taxon>Psychrobacillus</taxon>
    </lineage>
</organism>